<dbReference type="InterPro" id="IPR050832">
    <property type="entry name" value="Bact_Acetyltransf"/>
</dbReference>
<keyword evidence="1 4" id="KW-0808">Transferase</keyword>
<dbReference type="SUPFAM" id="SSF55729">
    <property type="entry name" value="Acyl-CoA N-acyltransferases (Nat)"/>
    <property type="match status" value="1"/>
</dbReference>
<feature type="domain" description="N-acetyltransferase" evidence="3">
    <location>
        <begin position="13"/>
        <end position="180"/>
    </location>
</feature>
<keyword evidence="2 4" id="KW-0012">Acyltransferase</keyword>
<reference evidence="4 5" key="1">
    <citation type="journal article" date="2019" name="Int. J. Syst. Evol. Microbiol.">
        <title>The Global Catalogue of Microorganisms (GCM) 10K type strain sequencing project: providing services to taxonomists for standard genome sequencing and annotation.</title>
        <authorList>
            <consortium name="The Broad Institute Genomics Platform"/>
            <consortium name="The Broad Institute Genome Sequencing Center for Infectious Disease"/>
            <person name="Wu L."/>
            <person name="Ma J."/>
        </authorList>
    </citation>
    <scope>NUCLEOTIDE SEQUENCE [LARGE SCALE GENOMIC DNA]</scope>
    <source>
        <strain evidence="4 5">CGMCC 1.15824</strain>
    </source>
</reference>
<dbReference type="InterPro" id="IPR016181">
    <property type="entry name" value="Acyl_CoA_acyltransferase"/>
</dbReference>
<dbReference type="InterPro" id="IPR000182">
    <property type="entry name" value="GNAT_dom"/>
</dbReference>
<accession>A0ABD5QG50</accession>
<proteinExistence type="predicted"/>
<name>A0ABD5QG50_9EURY</name>
<dbReference type="PROSITE" id="PS51186">
    <property type="entry name" value="GNAT"/>
    <property type="match status" value="1"/>
</dbReference>
<protein>
    <submittedName>
        <fullName evidence="4">GNAT family N-acetyltransferase</fullName>
        <ecNumber evidence="4">2.3.-.-</ecNumber>
    </submittedName>
</protein>
<evidence type="ECO:0000259" key="3">
    <source>
        <dbReference type="PROSITE" id="PS51186"/>
    </source>
</evidence>
<evidence type="ECO:0000256" key="1">
    <source>
        <dbReference type="ARBA" id="ARBA00022679"/>
    </source>
</evidence>
<sequence length="180" mass="18899">MSGGSGRNSEDGVAVREAVLEDGEAIRAVHRESILGLGPAAYDDEQVAAWAAGCADADYVAGIEGEEPFLVATDGDEIVGFGSLSVGPPEDYAADVDCEVTGVYVHPADAGRGVGSRLLAALEERAREAGVSRLGLTASANAVGFYESRGYERVRAYRHEFSAARSTGVTGRVVEMKRRF</sequence>
<dbReference type="RefSeq" id="WP_224827484.1">
    <property type="nucleotide sequence ID" value="NZ_JAIVEF010000001.1"/>
</dbReference>
<dbReference type="EC" id="2.3.-.-" evidence="4"/>
<dbReference type="Pfam" id="PF00583">
    <property type="entry name" value="Acetyltransf_1"/>
    <property type="match status" value="1"/>
</dbReference>
<dbReference type="Gene3D" id="3.40.630.30">
    <property type="match status" value="1"/>
</dbReference>
<organism evidence="4 5">
    <name type="scientific">Saliphagus infecundisoli</name>
    <dbReference type="NCBI Taxonomy" id="1849069"/>
    <lineage>
        <taxon>Archaea</taxon>
        <taxon>Methanobacteriati</taxon>
        <taxon>Methanobacteriota</taxon>
        <taxon>Stenosarchaea group</taxon>
        <taxon>Halobacteria</taxon>
        <taxon>Halobacteriales</taxon>
        <taxon>Natrialbaceae</taxon>
        <taxon>Saliphagus</taxon>
    </lineage>
</organism>
<dbReference type="EMBL" id="JBHSJG010000036">
    <property type="protein sequence ID" value="MFC4988771.1"/>
    <property type="molecule type" value="Genomic_DNA"/>
</dbReference>
<comment type="caution">
    <text evidence="4">The sequence shown here is derived from an EMBL/GenBank/DDBJ whole genome shotgun (WGS) entry which is preliminary data.</text>
</comment>
<evidence type="ECO:0000313" key="5">
    <source>
        <dbReference type="Proteomes" id="UP001595925"/>
    </source>
</evidence>
<dbReference type="PANTHER" id="PTHR43877:SF2">
    <property type="entry name" value="AMINOALKYLPHOSPHONATE N-ACETYLTRANSFERASE-RELATED"/>
    <property type="match status" value="1"/>
</dbReference>
<dbReference type="PANTHER" id="PTHR43877">
    <property type="entry name" value="AMINOALKYLPHOSPHONATE N-ACETYLTRANSFERASE-RELATED-RELATED"/>
    <property type="match status" value="1"/>
</dbReference>
<evidence type="ECO:0000313" key="4">
    <source>
        <dbReference type="EMBL" id="MFC4988771.1"/>
    </source>
</evidence>
<dbReference type="CDD" id="cd04301">
    <property type="entry name" value="NAT_SF"/>
    <property type="match status" value="1"/>
</dbReference>
<dbReference type="GO" id="GO:0016746">
    <property type="term" value="F:acyltransferase activity"/>
    <property type="evidence" value="ECO:0007669"/>
    <property type="project" value="UniProtKB-KW"/>
</dbReference>
<dbReference type="Proteomes" id="UP001595925">
    <property type="component" value="Unassembled WGS sequence"/>
</dbReference>
<keyword evidence="5" id="KW-1185">Reference proteome</keyword>
<evidence type="ECO:0000256" key="2">
    <source>
        <dbReference type="ARBA" id="ARBA00023315"/>
    </source>
</evidence>
<dbReference type="AlphaFoldDB" id="A0ABD5QG50"/>
<gene>
    <name evidence="4" type="ORF">ACFPFO_13555</name>
</gene>